<dbReference type="PANTHER" id="PTHR10869:SF238">
    <property type="entry name" value="PROLYL 4-HYDROXYLASE 6-RELATED"/>
    <property type="match status" value="1"/>
</dbReference>
<keyword evidence="5" id="KW-1185">Reference proteome</keyword>
<proteinExistence type="predicted"/>
<evidence type="ECO:0008006" key="6">
    <source>
        <dbReference type="Google" id="ProtNLM"/>
    </source>
</evidence>
<evidence type="ECO:0000256" key="3">
    <source>
        <dbReference type="ARBA" id="ARBA00023004"/>
    </source>
</evidence>
<dbReference type="PANTHER" id="PTHR10869">
    <property type="entry name" value="PROLYL 4-HYDROXYLASE ALPHA SUBUNIT"/>
    <property type="match status" value="1"/>
</dbReference>
<dbReference type="EMBL" id="CAXHTB010000013">
    <property type="protein sequence ID" value="CAL0318819.1"/>
    <property type="molecule type" value="Genomic_DNA"/>
</dbReference>
<protein>
    <recommendedName>
        <fullName evidence="6">Prolyl 4-hydroxylase alpha subunit Fe(2+) 2OG dioxygenase domain-containing protein</fullName>
    </recommendedName>
</protein>
<gene>
    <name evidence="4" type="ORF">LLUT_LOCUS19879</name>
</gene>
<dbReference type="GO" id="GO:0005789">
    <property type="term" value="C:endoplasmic reticulum membrane"/>
    <property type="evidence" value="ECO:0007669"/>
    <property type="project" value="UniProtKB-SubCell"/>
</dbReference>
<keyword evidence="2" id="KW-0479">Metal-binding</keyword>
<dbReference type="Gene3D" id="2.60.120.620">
    <property type="entry name" value="q2cbj1_9rhob like domain"/>
    <property type="match status" value="1"/>
</dbReference>
<evidence type="ECO:0000313" key="5">
    <source>
        <dbReference type="Proteomes" id="UP001497480"/>
    </source>
</evidence>
<name>A0AAV1XCB7_LUPLU</name>
<evidence type="ECO:0000256" key="2">
    <source>
        <dbReference type="ARBA" id="ARBA00022723"/>
    </source>
</evidence>
<accession>A0AAV1XCB7</accession>
<evidence type="ECO:0000256" key="1">
    <source>
        <dbReference type="ARBA" id="ARBA00004586"/>
    </source>
</evidence>
<reference evidence="4 5" key="1">
    <citation type="submission" date="2024-03" db="EMBL/GenBank/DDBJ databases">
        <authorList>
            <person name="Martinez-Hernandez J."/>
        </authorList>
    </citation>
    <scope>NUCLEOTIDE SEQUENCE [LARGE SCALE GENOMIC DNA]</scope>
</reference>
<keyword evidence="3" id="KW-0408">Iron</keyword>
<sequence>MYLSNVGKGGETIFPITESSLSQPKDDSWSECAKMGFAVKPIKGDALLFFNIRPNATADISSLHGSCSLIHGEKWSATKWIRASNFDIPYKKLRQNRVSKLVNV</sequence>
<dbReference type="InterPro" id="IPR045054">
    <property type="entry name" value="P4HA-like"/>
</dbReference>
<dbReference type="GO" id="GO:0046872">
    <property type="term" value="F:metal ion binding"/>
    <property type="evidence" value="ECO:0007669"/>
    <property type="project" value="UniProtKB-KW"/>
</dbReference>
<comment type="caution">
    <text evidence="4">The sequence shown here is derived from an EMBL/GenBank/DDBJ whole genome shotgun (WGS) entry which is preliminary data.</text>
</comment>
<comment type="subcellular location">
    <subcellularLocation>
        <location evidence="1">Endoplasmic reticulum membrane</location>
    </subcellularLocation>
</comment>
<dbReference type="AlphaFoldDB" id="A0AAV1XCB7"/>
<organism evidence="4 5">
    <name type="scientific">Lupinus luteus</name>
    <name type="common">European yellow lupine</name>
    <dbReference type="NCBI Taxonomy" id="3873"/>
    <lineage>
        <taxon>Eukaryota</taxon>
        <taxon>Viridiplantae</taxon>
        <taxon>Streptophyta</taxon>
        <taxon>Embryophyta</taxon>
        <taxon>Tracheophyta</taxon>
        <taxon>Spermatophyta</taxon>
        <taxon>Magnoliopsida</taxon>
        <taxon>eudicotyledons</taxon>
        <taxon>Gunneridae</taxon>
        <taxon>Pentapetalae</taxon>
        <taxon>rosids</taxon>
        <taxon>fabids</taxon>
        <taxon>Fabales</taxon>
        <taxon>Fabaceae</taxon>
        <taxon>Papilionoideae</taxon>
        <taxon>50 kb inversion clade</taxon>
        <taxon>genistoids sensu lato</taxon>
        <taxon>core genistoids</taxon>
        <taxon>Genisteae</taxon>
        <taxon>Lupinus</taxon>
    </lineage>
</organism>
<dbReference type="Proteomes" id="UP001497480">
    <property type="component" value="Unassembled WGS sequence"/>
</dbReference>
<dbReference type="GO" id="GO:0004656">
    <property type="term" value="F:procollagen-proline 4-dioxygenase activity"/>
    <property type="evidence" value="ECO:0007669"/>
    <property type="project" value="TreeGrafter"/>
</dbReference>
<evidence type="ECO:0000313" key="4">
    <source>
        <dbReference type="EMBL" id="CAL0318819.1"/>
    </source>
</evidence>